<evidence type="ECO:0000313" key="4">
    <source>
        <dbReference type="EMBL" id="HHR95690.1"/>
    </source>
</evidence>
<evidence type="ECO:0000313" key="3">
    <source>
        <dbReference type="EMBL" id="HHP81037.1"/>
    </source>
</evidence>
<dbReference type="PANTHER" id="PTHR30546">
    <property type="entry name" value="FLAVODOXIN-RELATED PROTEIN WRBA-RELATED"/>
    <property type="match status" value="1"/>
</dbReference>
<dbReference type="EMBL" id="DRUB01000043">
    <property type="protein sequence ID" value="HHR95690.1"/>
    <property type="molecule type" value="Genomic_DNA"/>
</dbReference>
<dbReference type="AlphaFoldDB" id="A0A7C5YS40"/>
<dbReference type="GO" id="GO:0009055">
    <property type="term" value="F:electron transfer activity"/>
    <property type="evidence" value="ECO:0007669"/>
    <property type="project" value="InterPro"/>
</dbReference>
<accession>A0A7C5YS40</accession>
<protein>
    <submittedName>
        <fullName evidence="4">Flavodoxin family protein</fullName>
    </submittedName>
</protein>
<sequence>MANIIIIYYSATGHTEKLARAVYEGAVSIEGVNVVLKRVENAKVDELLNADAIVFGSPSYFRLPSWQLKKFIDESIDVYEKLEGKIGGAICTAGSRIGAEKCLQALKDVIEEHGMLFVEDGAWAIEDPDDDSLRKAREYGRKIALKILKK</sequence>
<dbReference type="GO" id="GO:0010181">
    <property type="term" value="F:FMN binding"/>
    <property type="evidence" value="ECO:0007669"/>
    <property type="project" value="InterPro"/>
</dbReference>
<dbReference type="GO" id="GO:0016020">
    <property type="term" value="C:membrane"/>
    <property type="evidence" value="ECO:0007669"/>
    <property type="project" value="TreeGrafter"/>
</dbReference>
<dbReference type="InterPro" id="IPR029039">
    <property type="entry name" value="Flavoprotein-like_sf"/>
</dbReference>
<dbReference type="InterPro" id="IPR008254">
    <property type="entry name" value="Flavodoxin/NO_synth"/>
</dbReference>
<dbReference type="InterPro" id="IPR005025">
    <property type="entry name" value="FMN_Rdtase-like_dom"/>
</dbReference>
<dbReference type="GO" id="GO:0003955">
    <property type="term" value="F:NAD(P)H dehydrogenase (quinone) activity"/>
    <property type="evidence" value="ECO:0007669"/>
    <property type="project" value="TreeGrafter"/>
</dbReference>
<proteinExistence type="inferred from homology"/>
<dbReference type="SUPFAM" id="SSF52218">
    <property type="entry name" value="Flavoproteins"/>
    <property type="match status" value="1"/>
</dbReference>
<evidence type="ECO:0000256" key="1">
    <source>
        <dbReference type="ARBA" id="ARBA00038292"/>
    </source>
</evidence>
<feature type="domain" description="Flavodoxin-like" evidence="2">
    <location>
        <begin position="4"/>
        <end position="144"/>
    </location>
</feature>
<comment type="caution">
    <text evidence="4">The sequence shown here is derived from an EMBL/GenBank/DDBJ whole genome shotgun (WGS) entry which is preliminary data.</text>
</comment>
<dbReference type="EMBL" id="DRZI01000003">
    <property type="protein sequence ID" value="HHP81037.1"/>
    <property type="molecule type" value="Genomic_DNA"/>
</dbReference>
<dbReference type="Gene3D" id="3.40.50.360">
    <property type="match status" value="1"/>
</dbReference>
<evidence type="ECO:0000259" key="2">
    <source>
        <dbReference type="PROSITE" id="PS50902"/>
    </source>
</evidence>
<organism evidence="4">
    <name type="scientific">Ignisphaera aggregans</name>
    <dbReference type="NCBI Taxonomy" id="334771"/>
    <lineage>
        <taxon>Archaea</taxon>
        <taxon>Thermoproteota</taxon>
        <taxon>Thermoprotei</taxon>
        <taxon>Desulfurococcales</taxon>
        <taxon>Desulfurococcaceae</taxon>
        <taxon>Ignisphaera</taxon>
    </lineage>
</organism>
<gene>
    <name evidence="4" type="ORF">ENL47_02445</name>
    <name evidence="3" type="ORF">ENM84_00075</name>
</gene>
<reference evidence="4" key="1">
    <citation type="journal article" date="2020" name="mSystems">
        <title>Genome- and Community-Level Interaction Insights into Carbon Utilization and Element Cycling Functions of Hydrothermarchaeota in Hydrothermal Sediment.</title>
        <authorList>
            <person name="Zhou Z."/>
            <person name="Liu Y."/>
            <person name="Xu W."/>
            <person name="Pan J."/>
            <person name="Luo Z.H."/>
            <person name="Li M."/>
        </authorList>
    </citation>
    <scope>NUCLEOTIDE SEQUENCE [LARGE SCALE GENOMIC DNA]</scope>
    <source>
        <strain evidence="4">SpSt-1</strain>
        <strain evidence="3">SpSt-1121</strain>
    </source>
</reference>
<comment type="similarity">
    <text evidence="1">Belongs to the SsuE family. Isf subfamily.</text>
</comment>
<dbReference type="PROSITE" id="PS00201">
    <property type="entry name" value="FLAVODOXIN"/>
    <property type="match status" value="1"/>
</dbReference>
<dbReference type="InterPro" id="IPR001226">
    <property type="entry name" value="Flavodoxin_CS"/>
</dbReference>
<name>A0A7C5YS40_9CREN</name>
<dbReference type="Pfam" id="PF03358">
    <property type="entry name" value="FMN_red"/>
    <property type="match status" value="1"/>
</dbReference>
<dbReference type="PROSITE" id="PS50902">
    <property type="entry name" value="FLAVODOXIN_LIKE"/>
    <property type="match status" value="1"/>
</dbReference>
<dbReference type="PANTHER" id="PTHR30546:SF23">
    <property type="entry name" value="FLAVOPROTEIN-LIKE PROTEIN YCP4-RELATED"/>
    <property type="match status" value="1"/>
</dbReference>